<dbReference type="InParanoid" id="A0A6I8TGK8"/>
<dbReference type="SMART" id="SM00521">
    <property type="entry name" value="CBF"/>
    <property type="match status" value="1"/>
</dbReference>
<protein>
    <recommendedName>
        <fullName evidence="7">Nuclear transcription factor Y subunit</fullName>
    </recommendedName>
</protein>
<accession>A0A6I8TGK8</accession>
<evidence type="ECO:0000256" key="4">
    <source>
        <dbReference type="ARBA" id="ARBA00023159"/>
    </source>
</evidence>
<dbReference type="InterPro" id="IPR001289">
    <property type="entry name" value="NFYA"/>
</dbReference>
<evidence type="ECO:0000256" key="6">
    <source>
        <dbReference type="ARBA" id="ARBA00023242"/>
    </source>
</evidence>
<sequence length="285" mass="29997">MQPEGASNRKNASIVIKMEGDQSGSAGAGGGILGGGAPIQVLQLNQALQDHGNQQMLLQSLQQSIGGSAVSGGQSVQVLPLSSLPTQGLMVQAQPVQQTAQPQMLQFTLDGSQTFLYQPVQLPTESIQNVNINGNIVQIPNQAMTAAAGSAGTAPVVMLAAAPDQSGIATVQNPAIFTPANATVQQSSGTASAVPSGNLPSSIIKVEPGTSETLQTIASVESEEEPLYVNAKQYKRILKRRQARAKLEAQGKIPKERPKYLHESRHKHAMNRVRGEGGRFHTKND</sequence>
<dbReference type="GO" id="GO:0016602">
    <property type="term" value="C:CCAAT-binding factor complex"/>
    <property type="evidence" value="ECO:0007669"/>
    <property type="project" value="InterPro"/>
</dbReference>
<comment type="subcellular location">
    <subcellularLocation>
        <location evidence="1 7">Nucleus</location>
    </subcellularLocation>
</comment>
<feature type="compositionally biased region" description="Basic and acidic residues" evidence="8">
    <location>
        <begin position="246"/>
        <end position="263"/>
    </location>
</feature>
<dbReference type="Pfam" id="PF02045">
    <property type="entry name" value="CBFB_NFYA"/>
    <property type="match status" value="1"/>
</dbReference>
<dbReference type="GO" id="GO:0003700">
    <property type="term" value="F:DNA-binding transcription factor activity"/>
    <property type="evidence" value="ECO:0007669"/>
    <property type="project" value="UniProtKB-UniRule"/>
</dbReference>
<dbReference type="PROSITE" id="PS00686">
    <property type="entry name" value="NFYA_HAP2_1"/>
    <property type="match status" value="1"/>
</dbReference>
<comment type="function">
    <text evidence="7">Component of the sequence-specific heterotrimeric transcription factor (NF-Y) which specifically recognizes a 5'-CCAAT-3' box motif found in the promoters of its target genes.</text>
</comment>
<reference evidence="9" key="2">
    <citation type="submission" date="2020-05" db="UniProtKB">
        <authorList>
            <consortium name="EnsemblMetazoa"/>
        </authorList>
    </citation>
    <scope>IDENTIFICATION</scope>
    <source>
        <strain evidence="9">LVP_AGWG</strain>
    </source>
</reference>
<keyword evidence="10" id="KW-1185">Reference proteome</keyword>
<keyword evidence="6 7" id="KW-0539">Nucleus</keyword>
<evidence type="ECO:0000256" key="3">
    <source>
        <dbReference type="ARBA" id="ARBA00023125"/>
    </source>
</evidence>
<reference evidence="9 10" key="1">
    <citation type="submission" date="2017-06" db="EMBL/GenBank/DDBJ databases">
        <title>Aedes aegypti genome working group (AGWG) sequencing and assembly.</title>
        <authorList>
            <consortium name="Aedes aegypti Genome Working Group (AGWG)"/>
            <person name="Matthews B.J."/>
        </authorList>
    </citation>
    <scope>NUCLEOTIDE SEQUENCE [LARGE SCALE GENOMIC DNA]</scope>
    <source>
        <strain evidence="9 10">LVP_AGWG</strain>
    </source>
</reference>
<dbReference type="EnsemblMetazoa" id="AAEL007988-RB">
    <property type="protein sequence ID" value="AAEL007988-PB"/>
    <property type="gene ID" value="AAEL007988"/>
</dbReference>
<gene>
    <name evidence="9" type="primary">5569891</name>
</gene>
<evidence type="ECO:0000256" key="1">
    <source>
        <dbReference type="ARBA" id="ARBA00004123"/>
    </source>
</evidence>
<comment type="subunit">
    <text evidence="7">Heterotrimer.</text>
</comment>
<comment type="similarity">
    <text evidence="7">Belongs to the NFYA/HAP2 subunit family.</text>
</comment>
<evidence type="ECO:0000256" key="2">
    <source>
        <dbReference type="ARBA" id="ARBA00023015"/>
    </source>
</evidence>
<proteinExistence type="inferred from homology"/>
<keyword evidence="4" id="KW-0010">Activator</keyword>
<dbReference type="AlphaFoldDB" id="A0A6I8TGK8"/>
<feature type="region of interest" description="Disordered" evidence="8">
    <location>
        <begin position="246"/>
        <end position="285"/>
    </location>
</feature>
<feature type="compositionally biased region" description="Basic and acidic residues" evidence="8">
    <location>
        <begin position="273"/>
        <end position="285"/>
    </location>
</feature>
<dbReference type="PANTHER" id="PTHR12632">
    <property type="entry name" value="TRANSCRIPTION FACTOR NF-Y ALPHA-RELATED"/>
    <property type="match status" value="1"/>
</dbReference>
<dbReference type="PROSITE" id="PS51152">
    <property type="entry name" value="NFYA_HAP2_2"/>
    <property type="match status" value="1"/>
</dbReference>
<keyword evidence="3 7" id="KW-0238">DNA-binding</keyword>
<evidence type="ECO:0000256" key="7">
    <source>
        <dbReference type="RuleBase" id="RU367155"/>
    </source>
</evidence>
<evidence type="ECO:0000256" key="5">
    <source>
        <dbReference type="ARBA" id="ARBA00023163"/>
    </source>
</evidence>
<evidence type="ECO:0000256" key="8">
    <source>
        <dbReference type="SAM" id="MobiDB-lite"/>
    </source>
</evidence>
<dbReference type="PRINTS" id="PR00616">
    <property type="entry name" value="CCAATSUBUNTB"/>
</dbReference>
<dbReference type="GO" id="GO:0003677">
    <property type="term" value="F:DNA binding"/>
    <property type="evidence" value="ECO:0007669"/>
    <property type="project" value="UniProtKB-KW"/>
</dbReference>
<organism evidence="9 10">
    <name type="scientific">Aedes aegypti</name>
    <name type="common">Yellowfever mosquito</name>
    <name type="synonym">Culex aegypti</name>
    <dbReference type="NCBI Taxonomy" id="7159"/>
    <lineage>
        <taxon>Eukaryota</taxon>
        <taxon>Metazoa</taxon>
        <taxon>Ecdysozoa</taxon>
        <taxon>Arthropoda</taxon>
        <taxon>Hexapoda</taxon>
        <taxon>Insecta</taxon>
        <taxon>Pterygota</taxon>
        <taxon>Neoptera</taxon>
        <taxon>Endopterygota</taxon>
        <taxon>Diptera</taxon>
        <taxon>Nematocera</taxon>
        <taxon>Culicoidea</taxon>
        <taxon>Culicidae</taxon>
        <taxon>Culicinae</taxon>
        <taxon>Aedini</taxon>
        <taxon>Aedes</taxon>
        <taxon>Stegomyia</taxon>
    </lineage>
</organism>
<dbReference type="InterPro" id="IPR018362">
    <property type="entry name" value="CCAAT-binding_factor_CS"/>
</dbReference>
<keyword evidence="5 7" id="KW-0804">Transcription</keyword>
<dbReference type="Proteomes" id="UP000008820">
    <property type="component" value="Chromosome 2"/>
</dbReference>
<keyword evidence="2 7" id="KW-0805">Transcription regulation</keyword>
<name>A0A6I8TGK8_AEDAE</name>
<evidence type="ECO:0000313" key="10">
    <source>
        <dbReference type="Proteomes" id="UP000008820"/>
    </source>
</evidence>
<dbReference type="OrthoDB" id="1097733at2759"/>
<evidence type="ECO:0000313" key="9">
    <source>
        <dbReference type="EnsemblMetazoa" id="AAEL007988-PB"/>
    </source>
</evidence>
<dbReference type="Gene3D" id="6.10.250.2430">
    <property type="match status" value="1"/>
</dbReference>